<dbReference type="Proteomes" id="UP000751190">
    <property type="component" value="Unassembled WGS sequence"/>
</dbReference>
<keyword evidence="6" id="KW-1133">Transmembrane helix</keyword>
<dbReference type="Pfam" id="PF10699">
    <property type="entry name" value="HAP2-GCS1"/>
    <property type="match status" value="1"/>
</dbReference>
<dbReference type="GO" id="GO:0007338">
    <property type="term" value="P:single fertilization"/>
    <property type="evidence" value="ECO:0007669"/>
    <property type="project" value="UniProtKB-KW"/>
</dbReference>
<evidence type="ECO:0000256" key="10">
    <source>
        <dbReference type="ARBA" id="ARBA00023279"/>
    </source>
</evidence>
<evidence type="ECO:0000256" key="4">
    <source>
        <dbReference type="ARBA" id="ARBA00022692"/>
    </source>
</evidence>
<reference evidence="13" key="1">
    <citation type="submission" date="2021-05" db="EMBL/GenBank/DDBJ databases">
        <title>The genome of the haptophyte Pavlova lutheri (Diacronema luteri, Pavlovales) - a model for lipid biosynthesis in eukaryotic algae.</title>
        <authorList>
            <person name="Hulatt C.J."/>
            <person name="Posewitz M.C."/>
        </authorList>
    </citation>
    <scope>NUCLEOTIDE SEQUENCE</scope>
    <source>
        <strain evidence="13">NIVA-4/92</strain>
    </source>
</reference>
<evidence type="ECO:0000256" key="7">
    <source>
        <dbReference type="ARBA" id="ARBA00023121"/>
    </source>
</evidence>
<comment type="similarity">
    <text evidence="2">Belongs to the HAP2/GCS1 family.</text>
</comment>
<evidence type="ECO:0000256" key="11">
    <source>
        <dbReference type="SAM" id="MobiDB-lite"/>
    </source>
</evidence>
<comment type="subcellular location">
    <subcellularLocation>
        <location evidence="1">Cell membrane</location>
        <topology evidence="1">Single-pass type I membrane protein</topology>
    </subcellularLocation>
</comment>
<evidence type="ECO:0000259" key="12">
    <source>
        <dbReference type="Pfam" id="PF10699"/>
    </source>
</evidence>
<name>A0A8J6C5X3_DIALT</name>
<keyword evidence="5" id="KW-0732">Signal</keyword>
<keyword evidence="4" id="KW-0812">Transmembrane</keyword>
<dbReference type="GO" id="GO:0008289">
    <property type="term" value="F:lipid binding"/>
    <property type="evidence" value="ECO:0007669"/>
    <property type="project" value="UniProtKB-KW"/>
</dbReference>
<protein>
    <recommendedName>
        <fullName evidence="12">Generative cell specific-1/HAP2 domain-containing protein</fullName>
    </recommendedName>
</protein>
<evidence type="ECO:0000256" key="2">
    <source>
        <dbReference type="ARBA" id="ARBA00010929"/>
    </source>
</evidence>
<keyword evidence="7" id="KW-0446">Lipid-binding</keyword>
<evidence type="ECO:0000256" key="6">
    <source>
        <dbReference type="ARBA" id="ARBA00022989"/>
    </source>
</evidence>
<feature type="domain" description="Generative cell specific-1/HAP2" evidence="12">
    <location>
        <begin position="249"/>
        <end position="766"/>
    </location>
</feature>
<dbReference type="AlphaFoldDB" id="A0A8J6C5X3"/>
<evidence type="ECO:0000256" key="3">
    <source>
        <dbReference type="ARBA" id="ARBA00022475"/>
    </source>
</evidence>
<feature type="compositionally biased region" description="Basic and acidic residues" evidence="11">
    <location>
        <begin position="68"/>
        <end position="78"/>
    </location>
</feature>
<evidence type="ECO:0000256" key="1">
    <source>
        <dbReference type="ARBA" id="ARBA00004251"/>
    </source>
</evidence>
<dbReference type="InterPro" id="IPR018928">
    <property type="entry name" value="HAP2/GCS1_dom"/>
</dbReference>
<comment type="caution">
    <text evidence="13">The sequence shown here is derived from an EMBL/GenBank/DDBJ whole genome shotgun (WGS) entry which is preliminary data.</text>
</comment>
<evidence type="ECO:0000256" key="5">
    <source>
        <dbReference type="ARBA" id="ARBA00022729"/>
    </source>
</evidence>
<keyword evidence="10" id="KW-0278">Fertilization</keyword>
<accession>A0A8J6C5X3</accession>
<feature type="region of interest" description="Disordered" evidence="11">
    <location>
        <begin position="65"/>
        <end position="99"/>
    </location>
</feature>
<evidence type="ECO:0000256" key="8">
    <source>
        <dbReference type="ARBA" id="ARBA00023136"/>
    </source>
</evidence>
<feature type="region of interest" description="Disordered" evidence="11">
    <location>
        <begin position="829"/>
        <end position="861"/>
    </location>
</feature>
<dbReference type="PANTHER" id="PTHR31764">
    <property type="entry name" value="PROTEIN HAPLESS 2"/>
    <property type="match status" value="1"/>
</dbReference>
<keyword evidence="8" id="KW-0472">Membrane</keyword>
<feature type="compositionally biased region" description="Basic and acidic residues" evidence="11">
    <location>
        <begin position="829"/>
        <end position="846"/>
    </location>
</feature>
<sequence>MSCDEASSDFRSCAIACGFPAAEVEVTLHESRGYVAAALALFDKHRVPLDSDAVALLQSRSQGDADACEEHEVEEVHEPTATGARSPSSPAQPKPAAPQCEVARRDINIQIKDLIDHGLIAAGHTVRLCAKVQGTHVSGAATLRADGTLLEADGTTHTTASGWSQACIKRAGFMSKTNGWDVTFYDGAGDNNGMQMSAIRRKLDEDLRKAPTAAAVIASLTLGSLISSSRIEQCVQTGNGPSELVCERDKFVVALSVENGQNGTETVEATFSQASDDSGTRQLQVPWRIELRKSRVSIRYPITYVRSFNAQPGEQVIVVPSLGCVDGASSASPTCGWAVSNGNRVQDSQGFCCTCDFLQTIGVSDSPTRATTLSCDLFTSQQSAHCLRFGELWYSAYAVGAAETFFTLELGVTSYVEGAENTEVVQHQEVLTLGPTSPGARSADGKIIARLLGDFARPAEAPALESKYFVVPSSPNTHERVRAGKAEWMLLDRSHFTMDGTQCNKIGVSYPAFRYESDRCGKRAGSCLGGQIDSYRAADQARITAGSKPHNMVSAYGDFSYVYAPTSGNHYIAYAWPGMQASVITLEMAADNVRFVTNNAPGEIDEAEVKDFEALSSDGLLVVVFTNVGTITADFTTTVDCADGAPDIMPVAAQRRSVRPYFSERLEFALHSTSPLQSDGSCVVRLFDALNSVTDETTVGFTTTALVDDRGAQDGEVAEGGPVSESNGDAAGSGAGGSGVFGAGGALCESQCPSFFDVKCFILLRCWGRIGRMVGVVASVLLGSLLLFKACMSPKVRGCVRDFACARAGGWGGTSSRAVERRSRVLDVDEGRAKDVQRDERNEHASRSPARRAPATPLPNKKAAAAHLLASPTTASSMKDSALSSPYTERSAAASRASATDLSLFKSVAPGEARAPPAVSKSPTRPVSASPAARVPCYLNLRAGAQLCAALREPGERFSLRGFLVRLEAAAFDVVAPDDRTFVFTLDGDDAAQHVHFCQELGCYMGLAAPAPIKAPEGSLHFTAAQVRALVSSAPLFECLNVAPEVSDEAEALHSA</sequence>
<evidence type="ECO:0000313" key="14">
    <source>
        <dbReference type="Proteomes" id="UP000751190"/>
    </source>
</evidence>
<organism evidence="13 14">
    <name type="scientific">Diacronema lutheri</name>
    <name type="common">Unicellular marine alga</name>
    <name type="synonym">Monochrysis lutheri</name>
    <dbReference type="NCBI Taxonomy" id="2081491"/>
    <lineage>
        <taxon>Eukaryota</taxon>
        <taxon>Haptista</taxon>
        <taxon>Haptophyta</taxon>
        <taxon>Pavlovophyceae</taxon>
        <taxon>Pavlovales</taxon>
        <taxon>Pavlovaceae</taxon>
        <taxon>Diacronema</taxon>
    </lineage>
</organism>
<gene>
    <name evidence="13" type="ORF">KFE25_001800</name>
</gene>
<proteinExistence type="inferred from homology"/>
<evidence type="ECO:0000313" key="13">
    <source>
        <dbReference type="EMBL" id="KAG8463027.1"/>
    </source>
</evidence>
<keyword evidence="3" id="KW-1003">Cell membrane</keyword>
<dbReference type="InterPro" id="IPR040326">
    <property type="entry name" value="HAP2/GCS1"/>
</dbReference>
<evidence type="ECO:0000256" key="9">
    <source>
        <dbReference type="ARBA" id="ARBA00023157"/>
    </source>
</evidence>
<dbReference type="OrthoDB" id="446260at2759"/>
<keyword evidence="14" id="KW-1185">Reference proteome</keyword>
<dbReference type="EMBL" id="JAGTXO010000018">
    <property type="protein sequence ID" value="KAG8463027.1"/>
    <property type="molecule type" value="Genomic_DNA"/>
</dbReference>
<keyword evidence="9" id="KW-1015">Disulfide bond</keyword>
<dbReference type="PANTHER" id="PTHR31764:SF0">
    <property type="entry name" value="GENERATIVE CELL SPECIFIC-1_HAP2 DOMAIN-CONTAINING PROTEIN"/>
    <property type="match status" value="1"/>
</dbReference>
<dbReference type="GO" id="GO:0005886">
    <property type="term" value="C:plasma membrane"/>
    <property type="evidence" value="ECO:0007669"/>
    <property type="project" value="UniProtKB-SubCell"/>
</dbReference>